<organism evidence="2">
    <name type="scientific">Lygus hesperus</name>
    <name type="common">Western plant bug</name>
    <dbReference type="NCBI Taxonomy" id="30085"/>
    <lineage>
        <taxon>Eukaryota</taxon>
        <taxon>Metazoa</taxon>
        <taxon>Ecdysozoa</taxon>
        <taxon>Arthropoda</taxon>
        <taxon>Hexapoda</taxon>
        <taxon>Insecta</taxon>
        <taxon>Pterygota</taxon>
        <taxon>Neoptera</taxon>
        <taxon>Paraneoptera</taxon>
        <taxon>Hemiptera</taxon>
        <taxon>Heteroptera</taxon>
        <taxon>Panheteroptera</taxon>
        <taxon>Cimicomorpha</taxon>
        <taxon>Miridae</taxon>
        <taxon>Mirini</taxon>
        <taxon>Lygus</taxon>
    </lineage>
</organism>
<reference evidence="2" key="2">
    <citation type="submission" date="2014-07" db="EMBL/GenBank/DDBJ databases">
        <authorList>
            <person name="Hull J."/>
        </authorList>
    </citation>
    <scope>NUCLEOTIDE SEQUENCE</scope>
</reference>
<dbReference type="EMBL" id="GBHO01042745">
    <property type="protein sequence ID" value="JAG00859.1"/>
    <property type="molecule type" value="Transcribed_RNA"/>
</dbReference>
<evidence type="ECO:0000313" key="2">
    <source>
        <dbReference type="EMBL" id="JAG00859.1"/>
    </source>
</evidence>
<accession>A0A0A9VZ26</accession>
<protein>
    <submittedName>
        <fullName evidence="2">Palmitoyltransferase PFA3</fullName>
    </submittedName>
</protein>
<name>A0A0A9VZ26_LYGHE</name>
<evidence type="ECO:0000256" key="1">
    <source>
        <dbReference type="SAM" id="Phobius"/>
    </source>
</evidence>
<feature type="transmembrane region" description="Helical" evidence="1">
    <location>
        <begin position="44"/>
        <end position="65"/>
    </location>
</feature>
<dbReference type="AlphaFoldDB" id="A0A0A9VZ26"/>
<keyword evidence="1" id="KW-0812">Transmembrane</keyword>
<feature type="non-terminal residue" evidence="2">
    <location>
        <position position="135"/>
    </location>
</feature>
<dbReference type="GO" id="GO:0016740">
    <property type="term" value="F:transferase activity"/>
    <property type="evidence" value="ECO:0007669"/>
    <property type="project" value="UniProtKB-KW"/>
</dbReference>
<keyword evidence="1" id="KW-0472">Membrane</keyword>
<keyword evidence="1" id="KW-1133">Transmembrane helix</keyword>
<feature type="transmembrane region" description="Helical" evidence="1">
    <location>
        <begin position="12"/>
        <end position="32"/>
    </location>
</feature>
<proteinExistence type="predicted"/>
<keyword evidence="2" id="KW-0808">Transferase</keyword>
<gene>
    <name evidence="2" type="primary">PFA3_2</name>
    <name evidence="2" type="ORF">CM83_5455</name>
</gene>
<sequence>MNRDSVAAQPSAIVFYAVLCTMVAVITAYVWLNVYYPVVFANRSTLWFAVVGVTAILAFISLMLAHATDPGFVTEDWEKVHRTPHLERKENGTLRWCSKTHCWKPDRAHYCTELHRYVYFYACTRTHTHTHSLHS</sequence>
<reference evidence="2" key="1">
    <citation type="journal article" date="2014" name="PLoS ONE">
        <title>Transcriptome-Based Identification of ABC Transporters in the Western Tarnished Plant Bug Lygus hesperus.</title>
        <authorList>
            <person name="Hull J.J."/>
            <person name="Chaney K."/>
            <person name="Geib S.M."/>
            <person name="Fabrick J.A."/>
            <person name="Brent C.S."/>
            <person name="Walsh D."/>
            <person name="Lavine L.C."/>
        </authorList>
    </citation>
    <scope>NUCLEOTIDE SEQUENCE</scope>
</reference>